<organism evidence="1 2">
    <name type="scientific">Paenibacillus allorhizoplanae</name>
    <dbReference type="NCBI Taxonomy" id="2905648"/>
    <lineage>
        <taxon>Bacteria</taxon>
        <taxon>Bacillati</taxon>
        <taxon>Bacillota</taxon>
        <taxon>Bacilli</taxon>
        <taxon>Bacillales</taxon>
        <taxon>Paenibacillaceae</taxon>
        <taxon>Paenibacillus</taxon>
    </lineage>
</organism>
<dbReference type="RefSeq" id="WP_276574930.1">
    <property type="nucleotide sequence ID" value="NZ_CAKMMW010000038.1"/>
</dbReference>
<reference evidence="1" key="1">
    <citation type="submission" date="2022-01" db="EMBL/GenBank/DDBJ databases">
        <authorList>
            <person name="Criscuolo A."/>
        </authorList>
    </citation>
    <scope>NUCLEOTIDE SEQUENCE</scope>
    <source>
        <strain evidence="1">CIP111891</strain>
    </source>
</reference>
<comment type="caution">
    <text evidence="1">The sequence shown here is derived from an EMBL/GenBank/DDBJ whole genome shotgun (WGS) entry which is preliminary data.</text>
</comment>
<sequence length="44" mass="4641">MFITGLTAAAALFLKFGPYIAGIKLVTSGIDVAATYLKHRITKG</sequence>
<evidence type="ECO:0000313" key="1">
    <source>
        <dbReference type="EMBL" id="CAH1230607.1"/>
    </source>
</evidence>
<evidence type="ECO:0000313" key="2">
    <source>
        <dbReference type="Proteomes" id="UP000838821"/>
    </source>
</evidence>
<name>A0ABN8H8B8_9BACL</name>
<dbReference type="Proteomes" id="UP000838821">
    <property type="component" value="Unassembled WGS sequence"/>
</dbReference>
<dbReference type="EMBL" id="CAKMMW010000038">
    <property type="protein sequence ID" value="CAH1230607.1"/>
    <property type="molecule type" value="Genomic_DNA"/>
</dbReference>
<protein>
    <submittedName>
        <fullName evidence="1">Uncharacterized protein</fullName>
    </submittedName>
</protein>
<keyword evidence="2" id="KW-1185">Reference proteome</keyword>
<proteinExistence type="predicted"/>
<accession>A0ABN8H8B8</accession>
<gene>
    <name evidence="1" type="ORF">PAECIP111891_06696</name>
</gene>